<evidence type="ECO:0000313" key="2">
    <source>
        <dbReference type="WBParaSite" id="HCON_00081360-00001"/>
    </source>
</evidence>
<keyword evidence="1" id="KW-1185">Reference proteome</keyword>
<dbReference type="OrthoDB" id="5871526at2759"/>
<evidence type="ECO:0000313" key="1">
    <source>
        <dbReference type="Proteomes" id="UP000025227"/>
    </source>
</evidence>
<reference evidence="2" key="1">
    <citation type="submission" date="2020-12" db="UniProtKB">
        <authorList>
            <consortium name="WormBaseParasite"/>
        </authorList>
    </citation>
    <scope>IDENTIFICATION</scope>
    <source>
        <strain evidence="2">MHco3</strain>
    </source>
</reference>
<proteinExistence type="predicted"/>
<dbReference type="WBParaSite" id="HCON_00081360-00001">
    <property type="protein sequence ID" value="HCON_00081360-00001"/>
    <property type="gene ID" value="HCON_00081360"/>
</dbReference>
<dbReference type="AlphaFoldDB" id="A0A7I4YBK6"/>
<sequence>MTRATITFVQYDFDTRILSVELRADTRSQQPLRDAVIQHGHVSDDSTACVRVCVRLTWPESGTDIVFTLLAGSNLFSGSDLVSRFLSNIILDSVYGSRPRVPNSPPQPNIMNSLSLQRILASYSIIVAYNSPGPGPSGTYEHRHIPDFGMQAAYVTGKTVMGALMAARLSVLGELVIATTTRNVAIAQFTETILRLNEFSRLPILLFVADTLLQKGAPRTPADLHTILMGLL</sequence>
<dbReference type="Proteomes" id="UP000025227">
    <property type="component" value="Unplaced"/>
</dbReference>
<organism evidence="1 2">
    <name type="scientific">Haemonchus contortus</name>
    <name type="common">Barber pole worm</name>
    <dbReference type="NCBI Taxonomy" id="6289"/>
    <lineage>
        <taxon>Eukaryota</taxon>
        <taxon>Metazoa</taxon>
        <taxon>Ecdysozoa</taxon>
        <taxon>Nematoda</taxon>
        <taxon>Chromadorea</taxon>
        <taxon>Rhabditida</taxon>
        <taxon>Rhabditina</taxon>
        <taxon>Rhabditomorpha</taxon>
        <taxon>Strongyloidea</taxon>
        <taxon>Trichostrongylidae</taxon>
        <taxon>Haemonchus</taxon>
    </lineage>
</organism>
<protein>
    <submittedName>
        <fullName evidence="2">Proteasome assembly chaperone 3</fullName>
    </submittedName>
</protein>
<name>A0A7I4YBK6_HAECO</name>
<accession>A0A7I4YBK6</accession>